<keyword evidence="2" id="KW-0732">Signal</keyword>
<feature type="chain" id="PRO_5044717985" evidence="2">
    <location>
        <begin position="27"/>
        <end position="88"/>
    </location>
</feature>
<protein>
    <submittedName>
        <fullName evidence="3">Uncharacterized protein</fullName>
    </submittedName>
</protein>
<feature type="signal peptide" evidence="2">
    <location>
        <begin position="1"/>
        <end position="26"/>
    </location>
</feature>
<evidence type="ECO:0000256" key="2">
    <source>
        <dbReference type="SAM" id="SignalP"/>
    </source>
</evidence>
<evidence type="ECO:0000313" key="3">
    <source>
        <dbReference type="EMBL" id="KAK9747862.1"/>
    </source>
</evidence>
<dbReference type="EMBL" id="JBDFQZ010000002">
    <property type="protein sequence ID" value="KAK9747863.1"/>
    <property type="molecule type" value="Genomic_DNA"/>
</dbReference>
<dbReference type="Proteomes" id="UP001443914">
    <property type="component" value="Unassembled WGS sequence"/>
</dbReference>
<name>A0AAW1MUK0_SAPOF</name>
<dbReference type="EMBL" id="JBDFQZ010000002">
    <property type="protein sequence ID" value="KAK9747862.1"/>
    <property type="molecule type" value="Genomic_DNA"/>
</dbReference>
<gene>
    <name evidence="3" type="ORF">RND81_02G019700</name>
</gene>
<feature type="region of interest" description="Disordered" evidence="1">
    <location>
        <begin position="59"/>
        <end position="88"/>
    </location>
</feature>
<dbReference type="AlphaFoldDB" id="A0AAW1MUK0"/>
<reference evidence="3 4" key="1">
    <citation type="submission" date="2024-03" db="EMBL/GenBank/DDBJ databases">
        <title>WGS assembly of Saponaria officinalis var. Norfolk2.</title>
        <authorList>
            <person name="Jenkins J."/>
            <person name="Shu S."/>
            <person name="Grimwood J."/>
            <person name="Barry K."/>
            <person name="Goodstein D."/>
            <person name="Schmutz J."/>
            <person name="Leebens-Mack J."/>
            <person name="Osbourn A."/>
        </authorList>
    </citation>
    <scope>NUCLEOTIDE SEQUENCE [LARGE SCALE GENOMIC DNA]</scope>
    <source>
        <strain evidence="4">cv. Norfolk2</strain>
        <strain evidence="3">JIC</strain>
        <tissue evidence="3">Leaf</tissue>
    </source>
</reference>
<keyword evidence="4" id="KW-1185">Reference proteome</keyword>
<accession>A0AAW1MUK0</accession>
<evidence type="ECO:0000256" key="1">
    <source>
        <dbReference type="SAM" id="MobiDB-lite"/>
    </source>
</evidence>
<sequence>MQTFYKSSWIICFTLIFIILMNTASSFPKGNDRYRWRLTEDERGEWKFVALPGLSRRNLKVGPPFPSGQPSPHRRPSTNPGHGPCEGC</sequence>
<proteinExistence type="predicted"/>
<organism evidence="3 4">
    <name type="scientific">Saponaria officinalis</name>
    <name type="common">Common soapwort</name>
    <name type="synonym">Lychnis saponaria</name>
    <dbReference type="NCBI Taxonomy" id="3572"/>
    <lineage>
        <taxon>Eukaryota</taxon>
        <taxon>Viridiplantae</taxon>
        <taxon>Streptophyta</taxon>
        <taxon>Embryophyta</taxon>
        <taxon>Tracheophyta</taxon>
        <taxon>Spermatophyta</taxon>
        <taxon>Magnoliopsida</taxon>
        <taxon>eudicotyledons</taxon>
        <taxon>Gunneridae</taxon>
        <taxon>Pentapetalae</taxon>
        <taxon>Caryophyllales</taxon>
        <taxon>Caryophyllaceae</taxon>
        <taxon>Caryophylleae</taxon>
        <taxon>Saponaria</taxon>
    </lineage>
</organism>
<comment type="caution">
    <text evidence="3">The sequence shown here is derived from an EMBL/GenBank/DDBJ whole genome shotgun (WGS) entry which is preliminary data.</text>
</comment>
<evidence type="ECO:0000313" key="4">
    <source>
        <dbReference type="Proteomes" id="UP001443914"/>
    </source>
</evidence>